<organism evidence="4 5">
    <name type="scientific">Meganyctiphanes norvegica</name>
    <name type="common">Northern krill</name>
    <name type="synonym">Thysanopoda norvegica</name>
    <dbReference type="NCBI Taxonomy" id="48144"/>
    <lineage>
        <taxon>Eukaryota</taxon>
        <taxon>Metazoa</taxon>
        <taxon>Ecdysozoa</taxon>
        <taxon>Arthropoda</taxon>
        <taxon>Crustacea</taxon>
        <taxon>Multicrustacea</taxon>
        <taxon>Malacostraca</taxon>
        <taxon>Eumalacostraca</taxon>
        <taxon>Eucarida</taxon>
        <taxon>Euphausiacea</taxon>
        <taxon>Euphausiidae</taxon>
        <taxon>Meganyctiphanes</taxon>
    </lineage>
</organism>
<dbReference type="Gene3D" id="3.80.10.10">
    <property type="entry name" value="Ribonuclease Inhibitor"/>
    <property type="match status" value="2"/>
</dbReference>
<evidence type="ECO:0000256" key="2">
    <source>
        <dbReference type="ARBA" id="ARBA00022737"/>
    </source>
</evidence>
<dbReference type="PANTHER" id="PTHR24366:SF96">
    <property type="entry name" value="LEUCINE RICH REPEAT CONTAINING 53"/>
    <property type="match status" value="1"/>
</dbReference>
<protein>
    <recommendedName>
        <fullName evidence="6">Oplophorus-luciferin 2-monooxygenase non-catalytic subunit</fullName>
    </recommendedName>
</protein>
<evidence type="ECO:0008006" key="6">
    <source>
        <dbReference type="Google" id="ProtNLM"/>
    </source>
</evidence>
<evidence type="ECO:0000256" key="1">
    <source>
        <dbReference type="ARBA" id="ARBA00022614"/>
    </source>
</evidence>
<dbReference type="EMBL" id="CAXKWB010065746">
    <property type="protein sequence ID" value="CAL4189052.1"/>
    <property type="molecule type" value="Genomic_DNA"/>
</dbReference>
<dbReference type="AlphaFoldDB" id="A0AAV2SGK2"/>
<keyword evidence="2" id="KW-0677">Repeat</keyword>
<evidence type="ECO:0000313" key="4">
    <source>
        <dbReference type="EMBL" id="CAL4189052.1"/>
    </source>
</evidence>
<evidence type="ECO:0000256" key="3">
    <source>
        <dbReference type="SAM" id="SignalP"/>
    </source>
</evidence>
<dbReference type="Proteomes" id="UP001497623">
    <property type="component" value="Unassembled WGS sequence"/>
</dbReference>
<evidence type="ECO:0000313" key="5">
    <source>
        <dbReference type="Proteomes" id="UP001497623"/>
    </source>
</evidence>
<feature type="signal peptide" evidence="3">
    <location>
        <begin position="1"/>
        <end position="18"/>
    </location>
</feature>
<feature type="chain" id="PRO_5043495008" description="Oplophorus-luciferin 2-monooxygenase non-catalytic subunit" evidence="3">
    <location>
        <begin position="19"/>
        <end position="367"/>
    </location>
</feature>
<dbReference type="PANTHER" id="PTHR24366">
    <property type="entry name" value="IG(IMMUNOGLOBULIN) AND LRR(LEUCINE RICH REPEAT) DOMAINS"/>
    <property type="match status" value="1"/>
</dbReference>
<keyword evidence="3" id="KW-0732">Signal</keyword>
<accession>A0AAV2SGK2</accession>
<dbReference type="SMART" id="SM00369">
    <property type="entry name" value="LRR_TYP"/>
    <property type="match status" value="4"/>
</dbReference>
<keyword evidence="1" id="KW-0433">Leucine-rich repeat</keyword>
<reference evidence="4 5" key="1">
    <citation type="submission" date="2024-05" db="EMBL/GenBank/DDBJ databases">
        <authorList>
            <person name="Wallberg A."/>
        </authorList>
    </citation>
    <scope>NUCLEOTIDE SEQUENCE [LARGE SCALE GENOMIC DNA]</scope>
</reference>
<dbReference type="InterPro" id="IPR001611">
    <property type="entry name" value="Leu-rich_rpt"/>
</dbReference>
<name>A0AAV2SGK2_MEGNR</name>
<keyword evidence="5" id="KW-1185">Reference proteome</keyword>
<dbReference type="SUPFAM" id="SSF52058">
    <property type="entry name" value="L domain-like"/>
    <property type="match status" value="1"/>
</dbReference>
<sequence>MKTHIIILLYIVVRSVSGQLNDHQNPLLSDGYNQSKVHVMQDGHQDPIPSDVYNQSKVHVKQDGRHQPEYYGYEPPCPDAEDIAPCVCTYDSVFNVMDLNCSAVENEDQLKQIFKTDFPFKNFTSLRIEHNKNLKVLEAGVFNGISFENIYIVSNKLEVIELQALDSCHETATELYLINNKITSFPFDELSLFSKLRDFDISYNSLSVIPADAFHGLTALEYLYISDNNADIVGTFQDLPNLRDVYLNSNPITTTIPVQFIKTGSSDLSSIGLSGNNIVSVEPGAFDIVDGLDIDMDHNSLSTLDEATWRPYLEAGGTLEANFNPLVCGCDIAWLFAEDQLLEQVYNAWCTDGEFLHDLDPSIFDNC</sequence>
<dbReference type="InterPro" id="IPR003591">
    <property type="entry name" value="Leu-rich_rpt_typical-subtyp"/>
</dbReference>
<comment type="caution">
    <text evidence="4">The sequence shown here is derived from an EMBL/GenBank/DDBJ whole genome shotgun (WGS) entry which is preliminary data.</text>
</comment>
<dbReference type="InterPro" id="IPR032675">
    <property type="entry name" value="LRR_dom_sf"/>
</dbReference>
<proteinExistence type="predicted"/>
<gene>
    <name evidence="4" type="ORF">MNOR_LOCUS36357</name>
</gene>
<dbReference type="Pfam" id="PF13855">
    <property type="entry name" value="LRR_8"/>
    <property type="match status" value="1"/>
</dbReference>